<comment type="similarity">
    <text evidence="8">Belongs to the PpiD chaperone family.</text>
</comment>
<keyword evidence="11" id="KW-0697">Rotamase</keyword>
<dbReference type="GO" id="GO:0003755">
    <property type="term" value="F:peptidyl-prolyl cis-trans isomerase activity"/>
    <property type="evidence" value="ECO:0007669"/>
    <property type="project" value="UniProtKB-KW"/>
</dbReference>
<dbReference type="Pfam" id="PF13145">
    <property type="entry name" value="Rotamase_2"/>
    <property type="match status" value="1"/>
</dbReference>
<dbReference type="InterPro" id="IPR000297">
    <property type="entry name" value="PPIase_PpiC"/>
</dbReference>
<dbReference type="GO" id="GO:0005886">
    <property type="term" value="C:plasma membrane"/>
    <property type="evidence" value="ECO:0007669"/>
    <property type="project" value="UniProtKB-SubCell"/>
</dbReference>
<feature type="transmembrane region" description="Helical" evidence="12">
    <location>
        <begin position="12"/>
        <end position="30"/>
    </location>
</feature>
<dbReference type="InterPro" id="IPR046357">
    <property type="entry name" value="PPIase_dom_sf"/>
</dbReference>
<dbReference type="SUPFAM" id="SSF109998">
    <property type="entry name" value="Triger factor/SurA peptide-binding domain-like"/>
    <property type="match status" value="1"/>
</dbReference>
<evidence type="ECO:0000256" key="2">
    <source>
        <dbReference type="ARBA" id="ARBA00022475"/>
    </source>
</evidence>
<evidence type="ECO:0000256" key="11">
    <source>
        <dbReference type="PROSITE-ProRule" id="PRU00278"/>
    </source>
</evidence>
<accession>A0AAU6W4V9</accession>
<evidence type="ECO:0000256" key="12">
    <source>
        <dbReference type="SAM" id="Phobius"/>
    </source>
</evidence>
<comment type="subcellular location">
    <subcellularLocation>
        <location evidence="1">Cell inner membrane</location>
        <topology evidence="1">Single-pass type II membrane protein</topology>
        <orientation evidence="1">Periplasmic side</orientation>
    </subcellularLocation>
</comment>
<keyword evidence="7" id="KW-0143">Chaperone</keyword>
<keyword evidence="5 12" id="KW-1133">Transmembrane helix</keyword>
<keyword evidence="6 12" id="KW-0472">Membrane</keyword>
<dbReference type="RefSeq" id="WP_348769392.1">
    <property type="nucleotide sequence ID" value="NZ_CP135018.1"/>
</dbReference>
<evidence type="ECO:0000256" key="7">
    <source>
        <dbReference type="ARBA" id="ARBA00023186"/>
    </source>
</evidence>
<evidence type="ECO:0000313" key="14">
    <source>
        <dbReference type="EMBL" id="XAJ80765.1"/>
    </source>
</evidence>
<dbReference type="PROSITE" id="PS50198">
    <property type="entry name" value="PPIC_PPIASE_2"/>
    <property type="match status" value="1"/>
</dbReference>
<evidence type="ECO:0000256" key="10">
    <source>
        <dbReference type="ARBA" id="ARBA00042775"/>
    </source>
</evidence>
<evidence type="ECO:0000259" key="13">
    <source>
        <dbReference type="PROSITE" id="PS50198"/>
    </source>
</evidence>
<dbReference type="SUPFAM" id="SSF54534">
    <property type="entry name" value="FKBP-like"/>
    <property type="match status" value="1"/>
</dbReference>
<keyword evidence="2" id="KW-1003">Cell membrane</keyword>
<name>A0AAU6W4V9_9GAMM</name>
<keyword evidence="11" id="KW-0413">Isomerase</keyword>
<dbReference type="Gene3D" id="1.10.4030.10">
    <property type="entry name" value="Porin chaperone SurA, peptide-binding domain"/>
    <property type="match status" value="1"/>
</dbReference>
<evidence type="ECO:0000256" key="3">
    <source>
        <dbReference type="ARBA" id="ARBA00022519"/>
    </source>
</evidence>
<evidence type="ECO:0000256" key="6">
    <source>
        <dbReference type="ARBA" id="ARBA00023136"/>
    </source>
</evidence>
<feature type="domain" description="PpiC" evidence="13">
    <location>
        <begin position="265"/>
        <end position="354"/>
    </location>
</feature>
<reference evidence="14" key="1">
    <citation type="submission" date="2024-06" db="EMBL/GenBank/DDBJ databases">
        <title>Unveiling Genomic Reduction in Obligate Endosymbionts Buchnera of Aphids: Insights from Phylogenomic Comparative Analysis with Novel Genome Data and Co-obligate Endosymbionts.</title>
        <authorList>
            <person name="Lu C."/>
            <person name="Zou T."/>
            <person name="Liu Q."/>
            <person name="Huang X."/>
        </authorList>
    </citation>
    <scope>NUCLEOTIDE SEQUENCE</scope>
    <source>
        <strain evidence="14">Aphau13</strain>
    </source>
</reference>
<evidence type="ECO:0000256" key="8">
    <source>
        <dbReference type="ARBA" id="ARBA00038408"/>
    </source>
</evidence>
<dbReference type="Gene3D" id="3.10.50.40">
    <property type="match status" value="1"/>
</dbReference>
<evidence type="ECO:0000256" key="9">
    <source>
        <dbReference type="ARBA" id="ARBA00040743"/>
    </source>
</evidence>
<evidence type="ECO:0000256" key="4">
    <source>
        <dbReference type="ARBA" id="ARBA00022692"/>
    </source>
</evidence>
<proteinExistence type="inferred from homology"/>
<keyword evidence="4 12" id="KW-0812">Transmembrane</keyword>
<dbReference type="PANTHER" id="PTHR47529:SF1">
    <property type="entry name" value="PERIPLASMIC CHAPERONE PPID"/>
    <property type="match status" value="1"/>
</dbReference>
<sequence>MTKFFKIRSKNIVVKCILGVIILSIIFGTLNNYINQDKTKYIAQVNEEPISFETVNNLFKIELNKQKKILGSNFNTISNDKIFQKNIYNYVLHQLINNILLEQYTKNIQFNLDNNEIKKTILNSNLFQENNKFNNQKYLNYLESMNLTNYEYIELIKKKLNTIHLINIISETNFILDNEKKNVINLLSQKRIINKEIFKINSINNQNIKNIEILNYFNKNKNKFYSPEKFKISYIHIYPNQFNTHCNDKEIKQWYKKNIHKYLTEEKRNYSIIQIKTEKEALSILSELKKGGNFSKIAKEKSIEPISSKKGGNIGWIPINLIPEEIKKSNLNKNNQISDIIKFNNEFLIIKLNKILFKKIKKISEVSDIIKSEIKQKKKLNAYYKLKNKILFLSKKHKNQFDLIEKESNIKSIETPWFDKNSIPKIFQNSILKNVIFNAGLLNKEKKLTSYSRLIQLKNHHLFLLTIKDFKTKKIKKIKTVRNNIINILKYKKAFKSMQKKTKKILFELNHNHTDILSKENLHFNNSEILSRYSPNPITSKIFSIPYKPNKKKKYILYQDKNKNFIIAFISGVYNEKFSKNETEMIVKYLEKNSIEKIFNCMIQSLYKKSQVLYNKVENV</sequence>
<dbReference type="InterPro" id="IPR052029">
    <property type="entry name" value="PpiD_chaperone"/>
</dbReference>
<organism evidence="14">
    <name type="scientific">Buchnera aphidicola</name>
    <name type="common">Aphis aurantii</name>
    <dbReference type="NCBI Taxonomy" id="1470492"/>
    <lineage>
        <taxon>Bacteria</taxon>
        <taxon>Pseudomonadati</taxon>
        <taxon>Pseudomonadota</taxon>
        <taxon>Gammaproteobacteria</taxon>
        <taxon>Enterobacterales</taxon>
        <taxon>Erwiniaceae</taxon>
        <taxon>Buchnera</taxon>
    </lineage>
</organism>
<protein>
    <recommendedName>
        <fullName evidence="9">Periplasmic chaperone PpiD</fullName>
    </recommendedName>
    <alternativeName>
        <fullName evidence="10">Periplasmic folding chaperone</fullName>
    </alternativeName>
</protein>
<gene>
    <name evidence="14" type="ORF">RJT31_02405</name>
</gene>
<keyword evidence="3" id="KW-0997">Cell inner membrane</keyword>
<dbReference type="Pfam" id="PF13624">
    <property type="entry name" value="SurA_N_3"/>
    <property type="match status" value="1"/>
</dbReference>
<dbReference type="EMBL" id="CP135018">
    <property type="protein sequence ID" value="XAJ80765.1"/>
    <property type="molecule type" value="Genomic_DNA"/>
</dbReference>
<evidence type="ECO:0000256" key="5">
    <source>
        <dbReference type="ARBA" id="ARBA00022989"/>
    </source>
</evidence>
<evidence type="ECO:0000256" key="1">
    <source>
        <dbReference type="ARBA" id="ARBA00004382"/>
    </source>
</evidence>
<dbReference type="AlphaFoldDB" id="A0AAU6W4V9"/>
<dbReference type="PANTHER" id="PTHR47529">
    <property type="entry name" value="PEPTIDYL-PROLYL CIS-TRANS ISOMERASE D"/>
    <property type="match status" value="1"/>
</dbReference>
<dbReference type="InterPro" id="IPR027304">
    <property type="entry name" value="Trigger_fact/SurA_dom_sf"/>
</dbReference>